<feature type="region of interest" description="Disordered" evidence="1">
    <location>
        <begin position="454"/>
        <end position="535"/>
    </location>
</feature>
<feature type="compositionally biased region" description="Basic and acidic residues" evidence="1">
    <location>
        <begin position="411"/>
        <end position="422"/>
    </location>
</feature>
<feature type="region of interest" description="Disordered" evidence="1">
    <location>
        <begin position="804"/>
        <end position="1032"/>
    </location>
</feature>
<feature type="compositionally biased region" description="Basic and acidic residues" evidence="1">
    <location>
        <begin position="381"/>
        <end position="400"/>
    </location>
</feature>
<proteinExistence type="predicted"/>
<evidence type="ECO:0000259" key="2">
    <source>
        <dbReference type="Pfam" id="PF12509"/>
    </source>
</evidence>
<feature type="compositionally biased region" description="Basic residues" evidence="1">
    <location>
        <begin position="916"/>
        <end position="932"/>
    </location>
</feature>
<feature type="compositionally biased region" description="Basic and acidic residues" evidence="1">
    <location>
        <begin position="462"/>
        <end position="473"/>
    </location>
</feature>
<gene>
    <name evidence="4" type="primary">LOC111119854</name>
</gene>
<feature type="region of interest" description="Disordered" evidence="1">
    <location>
        <begin position="1305"/>
        <end position="1358"/>
    </location>
</feature>
<feature type="compositionally biased region" description="Basic and acidic residues" evidence="1">
    <location>
        <begin position="962"/>
        <end position="977"/>
    </location>
</feature>
<feature type="compositionally biased region" description="Polar residues" evidence="1">
    <location>
        <begin position="1209"/>
        <end position="1222"/>
    </location>
</feature>
<organism evidence="3 4">
    <name type="scientific">Crassostrea virginica</name>
    <name type="common">Eastern oyster</name>
    <dbReference type="NCBI Taxonomy" id="6565"/>
    <lineage>
        <taxon>Eukaryota</taxon>
        <taxon>Metazoa</taxon>
        <taxon>Spiralia</taxon>
        <taxon>Lophotrochozoa</taxon>
        <taxon>Mollusca</taxon>
        <taxon>Bivalvia</taxon>
        <taxon>Autobranchia</taxon>
        <taxon>Pteriomorphia</taxon>
        <taxon>Ostreida</taxon>
        <taxon>Ostreoidea</taxon>
        <taxon>Ostreidae</taxon>
        <taxon>Crassostrea</taxon>
    </lineage>
</organism>
<dbReference type="PANTHER" id="PTHR22380:SF1">
    <property type="entry name" value="TESTIS-EXPRESSED PROTEIN 15"/>
    <property type="match status" value="1"/>
</dbReference>
<feature type="compositionally biased region" description="Acidic residues" evidence="1">
    <location>
        <begin position="1230"/>
        <end position="1240"/>
    </location>
</feature>
<name>A0A8B8CLL9_CRAVI</name>
<evidence type="ECO:0000256" key="1">
    <source>
        <dbReference type="SAM" id="MobiDB-lite"/>
    </source>
</evidence>
<feature type="compositionally biased region" description="Basic and acidic residues" evidence="1">
    <location>
        <begin position="934"/>
        <end position="944"/>
    </location>
</feature>
<dbReference type="GO" id="GO:0007140">
    <property type="term" value="P:male meiotic nuclear division"/>
    <property type="evidence" value="ECO:0007669"/>
    <property type="project" value="InterPro"/>
</dbReference>
<dbReference type="GO" id="GO:0010569">
    <property type="term" value="P:regulation of double-strand break repair via homologous recombination"/>
    <property type="evidence" value="ECO:0007669"/>
    <property type="project" value="InterPro"/>
</dbReference>
<dbReference type="Proteomes" id="UP000694844">
    <property type="component" value="Chromosome 2"/>
</dbReference>
<dbReference type="InterPro" id="IPR026616">
    <property type="entry name" value="TEX15"/>
</dbReference>
<feature type="region of interest" description="Disordered" evidence="1">
    <location>
        <begin position="335"/>
        <end position="442"/>
    </location>
</feature>
<evidence type="ECO:0000313" key="3">
    <source>
        <dbReference type="Proteomes" id="UP000694844"/>
    </source>
</evidence>
<protein>
    <submittedName>
        <fullName evidence="4">E3 ubiquitin-protein ligase RBBP6-like isoform X1</fullName>
    </submittedName>
</protein>
<feature type="compositionally biased region" description="Basic residues" evidence="1">
    <location>
        <begin position="335"/>
        <end position="373"/>
    </location>
</feature>
<dbReference type="OrthoDB" id="10054471at2759"/>
<feature type="compositionally biased region" description="Polar residues" evidence="1">
    <location>
        <begin position="423"/>
        <end position="437"/>
    </location>
</feature>
<reference evidence="4" key="1">
    <citation type="submission" date="2025-08" db="UniProtKB">
        <authorList>
            <consortium name="RefSeq"/>
        </authorList>
    </citation>
    <scope>IDENTIFICATION</scope>
    <source>
        <tissue evidence="4">Whole sample</tissue>
    </source>
</reference>
<feature type="compositionally biased region" description="Polar residues" evidence="1">
    <location>
        <begin position="514"/>
        <end position="533"/>
    </location>
</feature>
<feature type="region of interest" description="Disordered" evidence="1">
    <location>
        <begin position="717"/>
        <end position="738"/>
    </location>
</feature>
<dbReference type="RefSeq" id="XP_022316089.1">
    <property type="nucleotide sequence ID" value="XM_022460381.1"/>
</dbReference>
<dbReference type="GO" id="GO:0007130">
    <property type="term" value="P:synaptonemal complex assembly"/>
    <property type="evidence" value="ECO:0007669"/>
    <property type="project" value="TreeGrafter"/>
</dbReference>
<dbReference type="InterPro" id="IPR022188">
    <property type="entry name" value="TASOR_DUF3715"/>
</dbReference>
<feature type="compositionally biased region" description="Polar residues" evidence="1">
    <location>
        <begin position="988"/>
        <end position="1015"/>
    </location>
</feature>
<sequence>MQESMVEINSMLHEVELNSLDVSNLLWDIQKTCVSSEDVEHFWEIKQVWLVKNKELEERYEKKRKLMKSLGRTDLEVQDDLLFTAEGQRNVQLICESGPRCHEKKNNVLGDTQYGIHMNRHYDILTRFMVFKNFQQANYIVISRAMLGRVKKVKPFLTGEYGCIAPTPNYDCHVAEDDLDLTSMDLTDAIAYNFVYMYEYDEESILPMSYPRHVLPIAVLRLQRTRNRLVRPKYMRERDLKNIKTKKRLQNETKPMKQLPRSAPHKTYFERGRRHGTKLISDVPIEPPTEKLPSETMSKLEKFRRPSFISGGTGMSHLFFKRPFSKMPLTWKKMFRFNPKKKPTSKPSLNRRWKGRRSRSSSREPKHRQRSRSRSPVSASKSRDKNLFEIFDRSSPDRKKSSTSSFHRKNNSTDKSPREKTSNVKYMSGSSRGTNKMSPVRNIDTGCKYNVQNASGNSTIMDDDRTCNSEHKSVSSNNELVLDSGSKVKHNSKQSNTCNDEENSQTVHDDQRMRSSVASKSYTPENTRTSMEGSPNKELLKGQVQNHDKTPIKTQDKHKEQNYQLVRITFDEPNTPSIYHVSRGICVPKEDNRKVKDPRLLRAMGCVVEVPVMAGFGPFLRRIKEEPPEDENYGKSSEKYKNILPVESIKTEPQDEETEDDVEKVLKELDNAIKAIQNKSGEETFNSVDKHKKDRMESCEHNTPQIKVKREIVEQTKTVEGQEHRTEDFHPRNMGFSSYLPEYNDKDDFERTARVLTEVFGDGESSPNKKVPMTMSDYFGSSNPNVSISTTNETNIEHQLSDINLSCEPRNDVHMSKENQEKEKSEDYKCKTTKLHTKEKSSEIFPESKKKNKRSEKDSARSPVKEKPLDNKQNVTSDKEKTNKSYVQNKESYRDQSRSRSPQPRPRSRSPSSSHMRNRKPDKKRKRSRSRSVNKNDQEVDRPKSYSTKKKRVEKRNSRSPHLQDTKSSRGRLDKHNSRERRSRSKSNPARSKSVSSHDSGTRYKSTSGSKISNDSTRKSKAEEIYKRETSPGRLRYLEERRRKIENERRLHSPNNHYKRVYSKRIEESDDNHSMEFSSTPVKSDDDMDFYDHHRSSYVDLTKETEFQRFPERRPTATNDEAVVNTTLSKAMTSLLKKIVFRDNSNHDDSAEGRMADMVIELVKDQMSKEIKPTIVPTPSVSSPLLPTPTVHPFVPYLKQERSMEDLYSSTPWEPAVSSSRGEMSGDRVEYDDDDDDYLDEPYTHDEPLDIPSTSYTYHTRESQYTQRVHTSYPLSDGYIDPHSGAFKGKLYTMKTVKKIRGGSYRGRFTSSRGSYRPRGFRGGYRPRARARGRGYPSHTVTSYHHSYRGKSSYNEDR</sequence>
<evidence type="ECO:0000313" key="4">
    <source>
        <dbReference type="RefSeq" id="XP_022316089.1"/>
    </source>
</evidence>
<dbReference type="KEGG" id="cvn:111119854"/>
<feature type="compositionally biased region" description="Polar residues" evidence="1">
    <location>
        <begin position="1339"/>
        <end position="1358"/>
    </location>
</feature>
<feature type="compositionally biased region" description="Basic and acidic residues" evidence="1">
    <location>
        <begin position="809"/>
        <end position="870"/>
    </location>
</feature>
<dbReference type="Pfam" id="PF12509">
    <property type="entry name" value="DUF3715"/>
    <property type="match status" value="1"/>
</dbReference>
<feature type="compositionally biased region" description="Basic and acidic residues" evidence="1">
    <location>
        <begin position="720"/>
        <end position="731"/>
    </location>
</feature>
<feature type="compositionally biased region" description="Basic and acidic residues" evidence="1">
    <location>
        <begin position="1016"/>
        <end position="1032"/>
    </location>
</feature>
<feature type="domain" description="TASOR pseudo-PARP" evidence="2">
    <location>
        <begin position="67"/>
        <end position="216"/>
    </location>
</feature>
<keyword evidence="3" id="KW-1185">Reference proteome</keyword>
<dbReference type="GeneID" id="111119854"/>
<dbReference type="GO" id="GO:0005634">
    <property type="term" value="C:nucleus"/>
    <property type="evidence" value="ECO:0007669"/>
    <property type="project" value="TreeGrafter"/>
</dbReference>
<feature type="region of interest" description="Disordered" evidence="1">
    <location>
        <begin position="1209"/>
        <end position="1265"/>
    </location>
</feature>
<dbReference type="PANTHER" id="PTHR22380">
    <property type="entry name" value="TESTIS-EXPRESSED PROTEIN 15"/>
    <property type="match status" value="1"/>
</dbReference>
<accession>A0A8B8CLL9</accession>
<feature type="compositionally biased region" description="Polar residues" evidence="1">
    <location>
        <begin position="1252"/>
        <end position="1265"/>
    </location>
</feature>